<dbReference type="GO" id="GO:0010436">
    <property type="term" value="F:carotenoid dioxygenase activity"/>
    <property type="evidence" value="ECO:0007669"/>
    <property type="project" value="TreeGrafter"/>
</dbReference>
<dbReference type="AlphaFoldDB" id="A0A0E0M5W5"/>
<keyword evidence="7 8" id="KW-0408">Iron</keyword>
<name>A0A0E0M5W5_ORYPU</name>
<proteinExistence type="inferred from homology"/>
<feature type="binding site" evidence="8">
    <location>
        <position position="119"/>
    </location>
    <ligand>
        <name>Fe cation</name>
        <dbReference type="ChEBI" id="CHEBI:24875"/>
        <note>catalytic</note>
    </ligand>
</feature>
<dbReference type="EnsemblPlants" id="OPUNC10G03180.1">
    <property type="protein sequence ID" value="OPUNC10G03180.1"/>
    <property type="gene ID" value="OPUNC10G03180"/>
</dbReference>
<keyword evidence="10" id="KW-1185">Reference proteome</keyword>
<keyword evidence="6" id="KW-0223">Dioxygenase</keyword>
<comment type="cofactor">
    <cofactor evidence="8">
        <name>Fe(2+)</name>
        <dbReference type="ChEBI" id="CHEBI:29033"/>
    </cofactor>
    <text evidence="8">Binds 1 Fe(2+) ion per subunit.</text>
</comment>
<dbReference type="InterPro" id="IPR004294">
    <property type="entry name" value="Carotenoid_Oase"/>
</dbReference>
<dbReference type="STRING" id="4537.A0A0E0M5W5"/>
<evidence type="ECO:0000256" key="3">
    <source>
        <dbReference type="ARBA" id="ARBA00022640"/>
    </source>
</evidence>
<dbReference type="GO" id="GO:0009570">
    <property type="term" value="C:chloroplast stroma"/>
    <property type="evidence" value="ECO:0007669"/>
    <property type="project" value="TreeGrafter"/>
</dbReference>
<evidence type="ECO:0000256" key="5">
    <source>
        <dbReference type="ARBA" id="ARBA00022946"/>
    </source>
</evidence>
<dbReference type="GO" id="GO:0016121">
    <property type="term" value="P:carotene catabolic process"/>
    <property type="evidence" value="ECO:0007669"/>
    <property type="project" value="TreeGrafter"/>
</dbReference>
<comment type="similarity">
    <text evidence="2">Belongs to the carotenoid oxygenase family.</text>
</comment>
<accession>A0A0E0M5W5</accession>
<reference evidence="9" key="1">
    <citation type="submission" date="2015-04" db="UniProtKB">
        <authorList>
            <consortium name="EnsemblPlants"/>
        </authorList>
    </citation>
    <scope>IDENTIFICATION</scope>
</reference>
<protein>
    <submittedName>
        <fullName evidence="9">Uncharacterized protein</fullName>
    </submittedName>
</protein>
<keyword evidence="5" id="KW-0809">Transit peptide</keyword>
<dbReference type="OMA" id="FAITELY"/>
<keyword evidence="4 8" id="KW-0479">Metal-binding</keyword>
<evidence type="ECO:0000313" key="10">
    <source>
        <dbReference type="Proteomes" id="UP000026962"/>
    </source>
</evidence>
<evidence type="ECO:0000313" key="9">
    <source>
        <dbReference type="EnsemblPlants" id="OPUNC10G03180.1"/>
    </source>
</evidence>
<evidence type="ECO:0000256" key="6">
    <source>
        <dbReference type="ARBA" id="ARBA00022964"/>
    </source>
</evidence>
<evidence type="ECO:0000256" key="7">
    <source>
        <dbReference type="ARBA" id="ARBA00023004"/>
    </source>
</evidence>
<dbReference type="HOGENOM" id="CLU_016472_3_1_1"/>
<dbReference type="PANTHER" id="PTHR10543">
    <property type="entry name" value="BETA-CAROTENE DIOXYGENASE"/>
    <property type="match status" value="1"/>
</dbReference>
<dbReference type="PANTHER" id="PTHR10543:SF46">
    <property type="entry name" value="CAROTENOID CLEAVAGE DIOXYGENASE 4, CHLOROPLASTIC-RELATED"/>
    <property type="match status" value="1"/>
</dbReference>
<feature type="binding site" evidence="8">
    <location>
        <position position="53"/>
    </location>
    <ligand>
        <name>Fe cation</name>
        <dbReference type="ChEBI" id="CHEBI:24875"/>
        <note>catalytic</note>
    </ligand>
</feature>
<dbReference type="GO" id="GO:0046872">
    <property type="term" value="F:metal ion binding"/>
    <property type="evidence" value="ECO:0007669"/>
    <property type="project" value="UniProtKB-KW"/>
</dbReference>
<organism evidence="9">
    <name type="scientific">Oryza punctata</name>
    <name type="common">Red rice</name>
    <dbReference type="NCBI Taxonomy" id="4537"/>
    <lineage>
        <taxon>Eukaryota</taxon>
        <taxon>Viridiplantae</taxon>
        <taxon>Streptophyta</taxon>
        <taxon>Embryophyta</taxon>
        <taxon>Tracheophyta</taxon>
        <taxon>Spermatophyta</taxon>
        <taxon>Magnoliopsida</taxon>
        <taxon>Liliopsida</taxon>
        <taxon>Poales</taxon>
        <taxon>Poaceae</taxon>
        <taxon>BOP clade</taxon>
        <taxon>Oryzoideae</taxon>
        <taxon>Oryzeae</taxon>
        <taxon>Oryzinae</taxon>
        <taxon>Oryza</taxon>
    </lineage>
</organism>
<sequence length="311" mass="34789">MTAHPKKDPVTGVLFAFRYSMLQPLITYFWFDAAGNKSPEVPIFSLKQPSVMHGFAITELYALFPETQLVMKPMDMVVHGGSFIGLDQAKVPWIGVLPRYAKDESEIRWFEVPRFNLMHTTNARDEADGEEIVLVAPNNLSIYHMLGNMELLHARVDMVRINLSTGVVSCTALSSKSLEFGMVHQGYVGRHNRHGYFGVSGPMPKLSGITKLDFHRVGTGDCTVAHRDFGPRCFAGEPFFVHDNINGDGNEDSGYIVCYMHEEATAKSRFVMMDARSPELDIVAEVQLPSRVPYGFHGLFDTQTELLAVLQ</sequence>
<dbReference type="Pfam" id="PF03055">
    <property type="entry name" value="RPE65"/>
    <property type="match status" value="1"/>
</dbReference>
<feature type="binding site" evidence="8">
    <location>
        <position position="4"/>
    </location>
    <ligand>
        <name>Fe cation</name>
        <dbReference type="ChEBI" id="CHEBI:24875"/>
        <note>catalytic</note>
    </ligand>
</feature>
<keyword evidence="6" id="KW-0560">Oxidoreductase</keyword>
<comment type="subcellular location">
    <subcellularLocation>
        <location evidence="1">Plastid</location>
        <location evidence="1">Chloroplast</location>
    </subcellularLocation>
</comment>
<evidence type="ECO:0000256" key="4">
    <source>
        <dbReference type="ARBA" id="ARBA00022723"/>
    </source>
</evidence>
<keyword evidence="3" id="KW-0934">Plastid</keyword>
<feature type="binding site" evidence="8">
    <location>
        <position position="297"/>
    </location>
    <ligand>
        <name>Fe cation</name>
        <dbReference type="ChEBI" id="CHEBI:24875"/>
        <note>catalytic</note>
    </ligand>
</feature>
<dbReference type="Proteomes" id="UP000026962">
    <property type="component" value="Chromosome 10"/>
</dbReference>
<dbReference type="eggNOG" id="KOG1285">
    <property type="taxonomic scope" value="Eukaryota"/>
</dbReference>
<evidence type="ECO:0000256" key="1">
    <source>
        <dbReference type="ARBA" id="ARBA00004229"/>
    </source>
</evidence>
<reference evidence="9" key="2">
    <citation type="submission" date="2018-05" db="EMBL/GenBank/DDBJ databases">
        <title>OpunRS2 (Oryza punctata Reference Sequence Version 2).</title>
        <authorList>
            <person name="Zhang J."/>
            <person name="Kudrna D."/>
            <person name="Lee S."/>
            <person name="Talag J."/>
            <person name="Welchert J."/>
            <person name="Wing R.A."/>
        </authorList>
    </citation>
    <scope>NUCLEOTIDE SEQUENCE [LARGE SCALE GENOMIC DNA]</scope>
</reference>
<dbReference type="Gramene" id="OPUNC10G03180.1">
    <property type="protein sequence ID" value="OPUNC10G03180.1"/>
    <property type="gene ID" value="OPUNC10G03180"/>
</dbReference>
<evidence type="ECO:0000256" key="2">
    <source>
        <dbReference type="ARBA" id="ARBA00006787"/>
    </source>
</evidence>
<evidence type="ECO:0000256" key="8">
    <source>
        <dbReference type="PIRSR" id="PIRSR604294-1"/>
    </source>
</evidence>